<protein>
    <submittedName>
        <fullName evidence="6">Amino acid ABC transporter substrate-binding protein</fullName>
    </submittedName>
</protein>
<dbReference type="SUPFAM" id="SSF53850">
    <property type="entry name" value="Periplasmic binding protein-like II"/>
    <property type="match status" value="1"/>
</dbReference>
<evidence type="ECO:0000256" key="4">
    <source>
        <dbReference type="SAM" id="SignalP"/>
    </source>
</evidence>
<dbReference type="GO" id="GO:0006865">
    <property type="term" value="P:amino acid transport"/>
    <property type="evidence" value="ECO:0007669"/>
    <property type="project" value="TreeGrafter"/>
</dbReference>
<evidence type="ECO:0000259" key="5">
    <source>
        <dbReference type="SMART" id="SM00062"/>
    </source>
</evidence>
<feature type="chain" id="PRO_5041649131" evidence="4">
    <location>
        <begin position="23"/>
        <end position="350"/>
    </location>
</feature>
<dbReference type="InterPro" id="IPR001638">
    <property type="entry name" value="Solute-binding_3/MltF_N"/>
</dbReference>
<dbReference type="PROSITE" id="PS51257">
    <property type="entry name" value="PROKAR_LIPOPROTEIN"/>
    <property type="match status" value="1"/>
</dbReference>
<dbReference type="Pfam" id="PF00497">
    <property type="entry name" value="SBP_bac_3"/>
    <property type="match status" value="1"/>
</dbReference>
<proteinExistence type="inferred from homology"/>
<sequence>MRKWISLLLATILTAAVAVACASTGDSTAQGGDNNANSTLNTVTSRGSLICGVNGQLPGFSFVDNTGEYSGMDVDFCRAIAAALFDDPTKVEFRNLSAQERFTALAAGEIDVLVRNTTWTINRDTALGLEFAPTTFFDGQGMLVTTASGIRDVKGLSGKSICVQSGTTTEQNLTDRFRKLNIPFTPVVFDDEDALYSAFAQGRCQAATSDRSQLTARRKTLPNPDNYVVLDEVISKEPLGPATRNNDSRWADAVKWIVFGTFQAEELGITKDNLAQFENSNDPEVKRLLGKEGTLGSDMGLPNDFMARVIKHVGNYGEIYERNIGGPFQLERGPNELWTNGGLIYAPPFR</sequence>
<dbReference type="Gene3D" id="3.40.190.10">
    <property type="entry name" value="Periplasmic binding protein-like II"/>
    <property type="match status" value="2"/>
</dbReference>
<dbReference type="PANTHER" id="PTHR30085:SF7">
    <property type="entry name" value="AMINO-ACID ABC TRANSPORTER-BINDING PROTEIN YHDW-RELATED"/>
    <property type="match status" value="1"/>
</dbReference>
<feature type="signal peptide" evidence="4">
    <location>
        <begin position="1"/>
        <end position="22"/>
    </location>
</feature>
<keyword evidence="3 4" id="KW-0732">Signal</keyword>
<accession>A0AA96WD02</accession>
<comment type="similarity">
    <text evidence="1">Belongs to the bacterial solute-binding protein 3 family.</text>
</comment>
<dbReference type="CDD" id="cd13692">
    <property type="entry name" value="PBP2_BztA"/>
    <property type="match status" value="1"/>
</dbReference>
<dbReference type="AlphaFoldDB" id="A0AA96WD02"/>
<organism evidence="6">
    <name type="scientific">Leptolyngbya sp. NK1-12</name>
    <dbReference type="NCBI Taxonomy" id="2547451"/>
    <lineage>
        <taxon>Bacteria</taxon>
        <taxon>Bacillati</taxon>
        <taxon>Cyanobacteriota</taxon>
        <taxon>Cyanophyceae</taxon>
        <taxon>Leptolyngbyales</taxon>
        <taxon>Leptolyngbyaceae</taxon>
        <taxon>Leptolyngbya group</taxon>
        <taxon>Leptolyngbya</taxon>
    </lineage>
</organism>
<dbReference type="SMART" id="SM00062">
    <property type="entry name" value="PBPb"/>
    <property type="match status" value="1"/>
</dbReference>
<name>A0AA96WD02_9CYAN</name>
<dbReference type="RefSeq" id="WP_316429587.1">
    <property type="nucleotide sequence ID" value="NZ_CP053586.1"/>
</dbReference>
<dbReference type="EMBL" id="CP053586">
    <property type="protein sequence ID" value="WNZ24022.1"/>
    <property type="molecule type" value="Genomic_DNA"/>
</dbReference>
<evidence type="ECO:0000256" key="3">
    <source>
        <dbReference type="ARBA" id="ARBA00022729"/>
    </source>
</evidence>
<dbReference type="PANTHER" id="PTHR30085">
    <property type="entry name" value="AMINO ACID ABC TRANSPORTER PERMEASE"/>
    <property type="match status" value="1"/>
</dbReference>
<dbReference type="InterPro" id="IPR051455">
    <property type="entry name" value="Bact_solute-bind_prot3"/>
</dbReference>
<evidence type="ECO:0000256" key="2">
    <source>
        <dbReference type="ARBA" id="ARBA00022448"/>
    </source>
</evidence>
<evidence type="ECO:0000313" key="6">
    <source>
        <dbReference type="EMBL" id="WNZ24022.1"/>
    </source>
</evidence>
<keyword evidence="2" id="KW-0813">Transport</keyword>
<feature type="domain" description="Solute-binding protein family 3/N-terminal" evidence="5">
    <location>
        <begin position="48"/>
        <end position="277"/>
    </location>
</feature>
<gene>
    <name evidence="6" type="ORF">HJG54_14920</name>
</gene>
<reference evidence="6" key="1">
    <citation type="submission" date="2020-05" db="EMBL/GenBank/DDBJ databases">
        <authorList>
            <person name="Zhu T."/>
            <person name="Keshari N."/>
            <person name="Lu X."/>
        </authorList>
    </citation>
    <scope>NUCLEOTIDE SEQUENCE</scope>
    <source>
        <strain evidence="6">NK1-12</strain>
    </source>
</reference>
<evidence type="ECO:0000256" key="1">
    <source>
        <dbReference type="ARBA" id="ARBA00010333"/>
    </source>
</evidence>